<dbReference type="HOGENOM" id="CLU_1142727_0_0_1"/>
<sequence length="243" mass="26129">MNHWNSPWQQQTPPPVPNGGGNQANPGALAVTPPPNQALQHWGPSPSPSNVVFYFPPSPWGNHFHFHMQNQAHAAEMQGQGSPGQVPAAQFAPPVPDGQPNAPGGQLNVPVGHLNPPASPPSSRHRHRDNRVAMQANDVDNPGNQGARSLRRGPTELDPRPDSQSFITEWESDGRCSPDRTRDELGGQLVARGHAPPPSWAPCRFLGFACTAHPGGILVNQIVTAPLCTVHYAESFPARHPNM</sequence>
<evidence type="ECO:0000256" key="1">
    <source>
        <dbReference type="SAM" id="MobiDB-lite"/>
    </source>
</evidence>
<feature type="region of interest" description="Disordered" evidence="1">
    <location>
        <begin position="74"/>
        <end position="181"/>
    </location>
</feature>
<dbReference type="InParanoid" id="A0A067PMY9"/>
<reference evidence="3" key="1">
    <citation type="journal article" date="2014" name="Proc. Natl. Acad. Sci. U.S.A.">
        <title>Extensive sampling of basidiomycete genomes demonstrates inadequacy of the white-rot/brown-rot paradigm for wood decay fungi.</title>
        <authorList>
            <person name="Riley R."/>
            <person name="Salamov A.A."/>
            <person name="Brown D.W."/>
            <person name="Nagy L.G."/>
            <person name="Floudas D."/>
            <person name="Held B.W."/>
            <person name="Levasseur A."/>
            <person name="Lombard V."/>
            <person name="Morin E."/>
            <person name="Otillar R."/>
            <person name="Lindquist E.A."/>
            <person name="Sun H."/>
            <person name="LaButti K.M."/>
            <person name="Schmutz J."/>
            <person name="Jabbour D."/>
            <person name="Luo H."/>
            <person name="Baker S.E."/>
            <person name="Pisabarro A.G."/>
            <person name="Walton J.D."/>
            <person name="Blanchette R.A."/>
            <person name="Henrissat B."/>
            <person name="Martin F."/>
            <person name="Cullen D."/>
            <person name="Hibbett D.S."/>
            <person name="Grigoriev I.V."/>
        </authorList>
    </citation>
    <scope>NUCLEOTIDE SEQUENCE [LARGE SCALE GENOMIC DNA]</scope>
    <source>
        <strain evidence="3">MUCL 33604</strain>
    </source>
</reference>
<feature type="region of interest" description="Disordered" evidence="1">
    <location>
        <begin position="1"/>
        <end position="46"/>
    </location>
</feature>
<feature type="compositionally biased region" description="Low complexity" evidence="1">
    <location>
        <begin position="83"/>
        <end position="92"/>
    </location>
</feature>
<evidence type="ECO:0000313" key="2">
    <source>
        <dbReference type="EMBL" id="KDQ56154.1"/>
    </source>
</evidence>
<proteinExistence type="predicted"/>
<gene>
    <name evidence="2" type="ORF">JAAARDRAFT_48475</name>
</gene>
<name>A0A067PMY9_9AGAM</name>
<organism evidence="2 3">
    <name type="scientific">Jaapia argillacea MUCL 33604</name>
    <dbReference type="NCBI Taxonomy" id="933084"/>
    <lineage>
        <taxon>Eukaryota</taxon>
        <taxon>Fungi</taxon>
        <taxon>Dikarya</taxon>
        <taxon>Basidiomycota</taxon>
        <taxon>Agaricomycotina</taxon>
        <taxon>Agaricomycetes</taxon>
        <taxon>Agaricomycetidae</taxon>
        <taxon>Jaapiales</taxon>
        <taxon>Jaapiaceae</taxon>
        <taxon>Jaapia</taxon>
    </lineage>
</organism>
<dbReference type="AlphaFoldDB" id="A0A067PMY9"/>
<accession>A0A067PMY9</accession>
<evidence type="ECO:0000313" key="3">
    <source>
        <dbReference type="Proteomes" id="UP000027265"/>
    </source>
</evidence>
<feature type="compositionally biased region" description="Basic and acidic residues" evidence="1">
    <location>
        <begin position="172"/>
        <end position="181"/>
    </location>
</feature>
<keyword evidence="3" id="KW-1185">Reference proteome</keyword>
<dbReference type="Proteomes" id="UP000027265">
    <property type="component" value="Unassembled WGS sequence"/>
</dbReference>
<dbReference type="EMBL" id="KL197723">
    <property type="protein sequence ID" value="KDQ56154.1"/>
    <property type="molecule type" value="Genomic_DNA"/>
</dbReference>
<protein>
    <submittedName>
        <fullName evidence="2">Uncharacterized protein</fullName>
    </submittedName>
</protein>